<keyword evidence="4 8" id="KW-0812">Transmembrane</keyword>
<comment type="similarity">
    <text evidence="8">Belongs to the binding-protein-dependent transport system permease family.</text>
</comment>
<keyword evidence="6 8" id="KW-1133">Transmembrane helix</keyword>
<proteinExistence type="inferred from homology"/>
<dbReference type="Proteomes" id="UP000440096">
    <property type="component" value="Unassembled WGS sequence"/>
</dbReference>
<dbReference type="InterPro" id="IPR043429">
    <property type="entry name" value="ArtM/GltK/GlnP/TcyL/YhdX-like"/>
</dbReference>
<dbReference type="GO" id="GO:0022857">
    <property type="term" value="F:transmembrane transporter activity"/>
    <property type="evidence" value="ECO:0007669"/>
    <property type="project" value="InterPro"/>
</dbReference>
<dbReference type="GO" id="GO:0006865">
    <property type="term" value="P:amino acid transport"/>
    <property type="evidence" value="ECO:0007669"/>
    <property type="project" value="UniProtKB-KW"/>
</dbReference>
<evidence type="ECO:0000313" key="10">
    <source>
        <dbReference type="EMBL" id="MTD54266.1"/>
    </source>
</evidence>
<feature type="transmembrane region" description="Helical" evidence="8">
    <location>
        <begin position="20"/>
        <end position="39"/>
    </location>
</feature>
<evidence type="ECO:0000256" key="8">
    <source>
        <dbReference type="RuleBase" id="RU363032"/>
    </source>
</evidence>
<dbReference type="GO" id="GO:0043190">
    <property type="term" value="C:ATP-binding cassette (ABC) transporter complex"/>
    <property type="evidence" value="ECO:0007669"/>
    <property type="project" value="InterPro"/>
</dbReference>
<dbReference type="Pfam" id="PF00528">
    <property type="entry name" value="BPD_transp_1"/>
    <property type="match status" value="1"/>
</dbReference>
<feature type="transmembrane region" description="Helical" evidence="8">
    <location>
        <begin position="79"/>
        <end position="100"/>
    </location>
</feature>
<dbReference type="PROSITE" id="PS50928">
    <property type="entry name" value="ABC_TM1"/>
    <property type="match status" value="1"/>
</dbReference>
<gene>
    <name evidence="10" type="ORF">GKO32_09805</name>
</gene>
<evidence type="ECO:0000259" key="9">
    <source>
        <dbReference type="PROSITE" id="PS50928"/>
    </source>
</evidence>
<dbReference type="NCBIfam" id="TIGR01726">
    <property type="entry name" value="HEQRo_perm_3TM"/>
    <property type="match status" value="1"/>
</dbReference>
<feature type="domain" description="ABC transmembrane type-1" evidence="9">
    <location>
        <begin position="15"/>
        <end position="203"/>
    </location>
</feature>
<evidence type="ECO:0000256" key="6">
    <source>
        <dbReference type="ARBA" id="ARBA00022989"/>
    </source>
</evidence>
<dbReference type="CDD" id="cd06261">
    <property type="entry name" value="TM_PBP2"/>
    <property type="match status" value="1"/>
</dbReference>
<feature type="transmembrane region" description="Helical" evidence="8">
    <location>
        <begin position="51"/>
        <end position="73"/>
    </location>
</feature>
<accession>A0A6N7Z4R5</accession>
<dbReference type="OrthoDB" id="4543034at2"/>
<dbReference type="InterPro" id="IPR000515">
    <property type="entry name" value="MetI-like"/>
</dbReference>
<organism evidence="10 11">
    <name type="scientific">Amycolatopsis pithecellobii</name>
    <dbReference type="NCBI Taxonomy" id="664692"/>
    <lineage>
        <taxon>Bacteria</taxon>
        <taxon>Bacillati</taxon>
        <taxon>Actinomycetota</taxon>
        <taxon>Actinomycetes</taxon>
        <taxon>Pseudonocardiales</taxon>
        <taxon>Pseudonocardiaceae</taxon>
        <taxon>Amycolatopsis</taxon>
    </lineage>
</organism>
<name>A0A6N7Z4R5_9PSEU</name>
<dbReference type="SUPFAM" id="SSF161098">
    <property type="entry name" value="MetI-like"/>
    <property type="match status" value="1"/>
</dbReference>
<evidence type="ECO:0000256" key="4">
    <source>
        <dbReference type="ARBA" id="ARBA00022692"/>
    </source>
</evidence>
<keyword evidence="7 8" id="KW-0472">Membrane</keyword>
<dbReference type="EMBL" id="WMBA01000010">
    <property type="protein sequence ID" value="MTD54266.1"/>
    <property type="molecule type" value="Genomic_DNA"/>
</dbReference>
<keyword evidence="11" id="KW-1185">Reference proteome</keyword>
<evidence type="ECO:0000256" key="7">
    <source>
        <dbReference type="ARBA" id="ARBA00023136"/>
    </source>
</evidence>
<dbReference type="RefSeq" id="WP_154756460.1">
    <property type="nucleotide sequence ID" value="NZ_WMBA01000010.1"/>
</dbReference>
<dbReference type="PANTHER" id="PTHR30614:SF0">
    <property type="entry name" value="L-CYSTINE TRANSPORT SYSTEM PERMEASE PROTEIN TCYL"/>
    <property type="match status" value="1"/>
</dbReference>
<comment type="subcellular location">
    <subcellularLocation>
        <location evidence="1 8">Cell membrane</location>
        <topology evidence="1 8">Multi-pass membrane protein</topology>
    </subcellularLocation>
</comment>
<dbReference type="InterPro" id="IPR035906">
    <property type="entry name" value="MetI-like_sf"/>
</dbReference>
<feature type="transmembrane region" description="Helical" evidence="8">
    <location>
        <begin position="144"/>
        <end position="162"/>
    </location>
</feature>
<evidence type="ECO:0000256" key="1">
    <source>
        <dbReference type="ARBA" id="ARBA00004651"/>
    </source>
</evidence>
<dbReference type="AlphaFoldDB" id="A0A6N7Z4R5"/>
<evidence type="ECO:0000256" key="2">
    <source>
        <dbReference type="ARBA" id="ARBA00022448"/>
    </source>
</evidence>
<keyword evidence="3" id="KW-1003">Cell membrane</keyword>
<comment type="caution">
    <text evidence="10">The sequence shown here is derived from an EMBL/GenBank/DDBJ whole genome shotgun (WGS) entry which is preliminary data.</text>
</comment>
<dbReference type="Gene3D" id="1.10.3720.10">
    <property type="entry name" value="MetI-like"/>
    <property type="match status" value="1"/>
</dbReference>
<keyword evidence="2 8" id="KW-0813">Transport</keyword>
<evidence type="ECO:0000256" key="3">
    <source>
        <dbReference type="ARBA" id="ARBA00022475"/>
    </source>
</evidence>
<feature type="transmembrane region" description="Helical" evidence="8">
    <location>
        <begin position="182"/>
        <end position="204"/>
    </location>
</feature>
<dbReference type="PANTHER" id="PTHR30614">
    <property type="entry name" value="MEMBRANE COMPONENT OF AMINO ACID ABC TRANSPORTER"/>
    <property type="match status" value="1"/>
</dbReference>
<evidence type="ECO:0000256" key="5">
    <source>
        <dbReference type="ARBA" id="ARBA00022970"/>
    </source>
</evidence>
<dbReference type="InterPro" id="IPR010065">
    <property type="entry name" value="AA_ABC_transptr_permease_3TM"/>
</dbReference>
<evidence type="ECO:0000313" key="11">
    <source>
        <dbReference type="Proteomes" id="UP000440096"/>
    </source>
</evidence>
<keyword evidence="5" id="KW-0029">Amino-acid transport</keyword>
<protein>
    <submittedName>
        <fullName evidence="10">ABC transporter permease subunit</fullName>
    </submittedName>
</protein>
<reference evidence="10 11" key="1">
    <citation type="submission" date="2019-11" db="EMBL/GenBank/DDBJ databases">
        <title>Draft genome of Amycolatopsis RM579.</title>
        <authorList>
            <person name="Duangmal K."/>
            <person name="Mingma R."/>
        </authorList>
    </citation>
    <scope>NUCLEOTIDE SEQUENCE [LARGE SCALE GENOMIC DNA]</scope>
    <source>
        <strain evidence="10 11">RM579</strain>
    </source>
</reference>
<sequence length="214" mass="22709">MSDFWAYLPQMLEGTVTALEIGTLGTAAALVAGMLLAVARQHAPAIVRALVAAYVELIRGTPPILQLFILYFGLTQFGVFLSAWTAGLLWLIAYGAGYAVEIFRAGLAAVPTGQTEAAAALGLSSPRTLTAITLPQTVTAMLPALTNFIIIQLKSTSILYVIGVQELLAHAQNGASNTHQPLAIYAIAGAIYIILNVAISRAVAYLRGRLVWMR</sequence>